<keyword evidence="5" id="KW-0472">Membrane</keyword>
<dbReference type="PANTHER" id="PTHR42911:SF1">
    <property type="entry name" value="MODULATOR OF FTSH PROTEASE HFLC"/>
    <property type="match status" value="1"/>
</dbReference>
<dbReference type="PANTHER" id="PTHR42911">
    <property type="entry name" value="MODULATOR OF FTSH PROTEASE HFLC"/>
    <property type="match status" value="1"/>
</dbReference>
<dbReference type="Pfam" id="PF01145">
    <property type="entry name" value="Band_7"/>
    <property type="match status" value="1"/>
</dbReference>
<gene>
    <name evidence="8" type="ORF">NHN17_04410</name>
</gene>
<keyword evidence="8" id="KW-0378">Hydrolase</keyword>
<dbReference type="InterPro" id="IPR001107">
    <property type="entry name" value="Band_7"/>
</dbReference>
<keyword evidence="9" id="KW-1185">Reference proteome</keyword>
<comment type="caution">
    <text evidence="8">The sequence shown here is derived from an EMBL/GenBank/DDBJ whole genome shotgun (WGS) entry which is preliminary data.</text>
</comment>
<evidence type="ECO:0000256" key="1">
    <source>
        <dbReference type="ARBA" id="ARBA00004167"/>
    </source>
</evidence>
<organism evidence="8 9">
    <name type="scientific">Photobacterium pectinilyticum</name>
    <dbReference type="NCBI Taxonomy" id="2906793"/>
    <lineage>
        <taxon>Bacteria</taxon>
        <taxon>Pseudomonadati</taxon>
        <taxon>Pseudomonadota</taxon>
        <taxon>Gammaproteobacteria</taxon>
        <taxon>Vibrionales</taxon>
        <taxon>Vibrionaceae</taxon>
        <taxon>Photobacterium</taxon>
    </lineage>
</organism>
<proteinExistence type="inferred from homology"/>
<dbReference type="Proteomes" id="UP001524460">
    <property type="component" value="Unassembled WGS sequence"/>
</dbReference>
<evidence type="ECO:0000256" key="3">
    <source>
        <dbReference type="ARBA" id="ARBA00022692"/>
    </source>
</evidence>
<evidence type="ECO:0000313" key="8">
    <source>
        <dbReference type="EMBL" id="MCQ1057320.1"/>
    </source>
</evidence>
<dbReference type="GO" id="GO:0008233">
    <property type="term" value="F:peptidase activity"/>
    <property type="evidence" value="ECO:0007669"/>
    <property type="project" value="UniProtKB-KW"/>
</dbReference>
<dbReference type="Gene3D" id="3.30.479.30">
    <property type="entry name" value="Band 7 domain"/>
    <property type="match status" value="1"/>
</dbReference>
<evidence type="ECO:0000256" key="5">
    <source>
        <dbReference type="ARBA" id="ARBA00023136"/>
    </source>
</evidence>
<evidence type="ECO:0000259" key="7">
    <source>
        <dbReference type="SMART" id="SM00244"/>
    </source>
</evidence>
<dbReference type="CDD" id="cd03405">
    <property type="entry name" value="SPFH_HflC"/>
    <property type="match status" value="1"/>
</dbReference>
<keyword evidence="3" id="KW-0812">Transmembrane</keyword>
<dbReference type="InterPro" id="IPR010200">
    <property type="entry name" value="HflC"/>
</dbReference>
<dbReference type="SMART" id="SM00244">
    <property type="entry name" value="PHB"/>
    <property type="match status" value="1"/>
</dbReference>
<evidence type="ECO:0000256" key="6">
    <source>
        <dbReference type="PIRNR" id="PIRNR005651"/>
    </source>
</evidence>
<comment type="similarity">
    <text evidence="2 6">Belongs to the band 7/mec-2 family. HflC subfamily.</text>
</comment>
<name>A0ABT1MXV2_9GAMM</name>
<sequence length="300" mass="33607">MNKYLTIAILFLLTGIAVISSIIQVKESEIVIVSQFGRPNSVISSAGPALKWPDPIETTVRLDKRLQTLSLPSTEYGTRDRRNVVMGAYLVWRIEDPIHFLTSARSIEVAQLRLETLANGEIGSEIASVPISGIFSADATDNQIDALFERVTESVTTKAMRELGIEVVSVAPYQFGYPIQNLQAIYERMASEWDRLARQYRAEGMETASKIQAETELEIREMRAKAYRDDQHLLGEAESQAAELFTDVFESNPELYRLIRSMEAYQSMFGEGSRIVLPADLEMFEPLFNRPSGGTDEPAS</sequence>
<evidence type="ECO:0000256" key="2">
    <source>
        <dbReference type="ARBA" id="ARBA00007862"/>
    </source>
</evidence>
<keyword evidence="8" id="KW-0645">Protease</keyword>
<evidence type="ECO:0000313" key="9">
    <source>
        <dbReference type="Proteomes" id="UP001524460"/>
    </source>
</evidence>
<dbReference type="SUPFAM" id="SSF117892">
    <property type="entry name" value="Band 7/SPFH domain"/>
    <property type="match status" value="1"/>
</dbReference>
<dbReference type="RefSeq" id="WP_255040923.1">
    <property type="nucleotide sequence ID" value="NZ_JANEYT010000006.1"/>
</dbReference>
<keyword evidence="4" id="KW-1133">Transmembrane helix</keyword>
<dbReference type="EMBL" id="JANEYT010000006">
    <property type="protein sequence ID" value="MCQ1057320.1"/>
    <property type="molecule type" value="Genomic_DNA"/>
</dbReference>
<comment type="function">
    <text evidence="6">HflC and HflK could regulate a protease.</text>
</comment>
<protein>
    <recommendedName>
        <fullName evidence="6">Protein HflC</fullName>
    </recommendedName>
</protein>
<feature type="domain" description="Band 7" evidence="7">
    <location>
        <begin position="20"/>
        <end position="189"/>
    </location>
</feature>
<dbReference type="InterPro" id="IPR036013">
    <property type="entry name" value="Band_7/SPFH_dom_sf"/>
</dbReference>
<accession>A0ABT1MXV2</accession>
<comment type="subcellular location">
    <subcellularLocation>
        <location evidence="1">Membrane</location>
        <topology evidence="1">Single-pass membrane protein</topology>
    </subcellularLocation>
</comment>
<evidence type="ECO:0000256" key="4">
    <source>
        <dbReference type="ARBA" id="ARBA00022989"/>
    </source>
</evidence>
<reference evidence="8 9" key="1">
    <citation type="submission" date="2022-07" db="EMBL/GenBank/DDBJ databases">
        <title>Photobacterium pectinilyticum sp. nov., a marine bacterium isolated from surface seawater of Qingdao offshore.</title>
        <authorList>
            <person name="Wang X."/>
        </authorList>
    </citation>
    <scope>NUCLEOTIDE SEQUENCE [LARGE SCALE GENOMIC DNA]</scope>
    <source>
        <strain evidence="8 9">ZSDE20</strain>
    </source>
</reference>
<dbReference type="PIRSF" id="PIRSF005651">
    <property type="entry name" value="HflC"/>
    <property type="match status" value="1"/>
</dbReference>
<dbReference type="GO" id="GO:0006508">
    <property type="term" value="P:proteolysis"/>
    <property type="evidence" value="ECO:0007669"/>
    <property type="project" value="UniProtKB-KW"/>
</dbReference>